<evidence type="ECO:0000256" key="6">
    <source>
        <dbReference type="ARBA" id="ARBA00022777"/>
    </source>
</evidence>
<evidence type="ECO:0000256" key="5">
    <source>
        <dbReference type="ARBA" id="ARBA00022741"/>
    </source>
</evidence>
<comment type="caution">
    <text evidence="11">The sequence shown here is derived from an EMBL/GenBank/DDBJ whole genome shotgun (WGS) entry which is preliminary data.</text>
</comment>
<dbReference type="RefSeq" id="WP_301228372.1">
    <property type="nucleotide sequence ID" value="NZ_JAROCG010000001.1"/>
</dbReference>
<dbReference type="NCBIfam" id="NF003297">
    <property type="entry name" value="PRK04296.1-2"/>
    <property type="match status" value="1"/>
</dbReference>
<proteinExistence type="inferred from homology"/>
<dbReference type="EMBL" id="JAROCG010000001">
    <property type="protein sequence ID" value="MDN4611994.1"/>
    <property type="molecule type" value="Genomic_DNA"/>
</dbReference>
<evidence type="ECO:0000313" key="11">
    <source>
        <dbReference type="EMBL" id="MDN4611994.1"/>
    </source>
</evidence>
<dbReference type="Proteomes" id="UP001174209">
    <property type="component" value="Unassembled WGS sequence"/>
</dbReference>
<dbReference type="SUPFAM" id="SSF52540">
    <property type="entry name" value="P-loop containing nucleoside triphosphate hydrolases"/>
    <property type="match status" value="1"/>
</dbReference>
<keyword evidence="12" id="KW-1185">Reference proteome</keyword>
<dbReference type="Gene3D" id="3.40.50.300">
    <property type="entry name" value="P-loop containing nucleotide triphosphate hydrolases"/>
    <property type="match status" value="1"/>
</dbReference>
<keyword evidence="4 8" id="KW-0808">Transferase</keyword>
<name>A0ABT8K3H5_9MICC</name>
<dbReference type="InterPro" id="IPR001267">
    <property type="entry name" value="Thymidine_kinase"/>
</dbReference>
<dbReference type="PANTHER" id="PTHR11441:SF0">
    <property type="entry name" value="THYMIDINE KINASE, CYTOSOLIC"/>
    <property type="match status" value="1"/>
</dbReference>
<dbReference type="InterPro" id="IPR027417">
    <property type="entry name" value="P-loop_NTPase"/>
</dbReference>
<evidence type="ECO:0000256" key="9">
    <source>
        <dbReference type="RuleBase" id="RU004165"/>
    </source>
</evidence>
<keyword evidence="6 8" id="KW-0418">Kinase</keyword>
<comment type="catalytic activity">
    <reaction evidence="8">
        <text>thymidine + ATP = dTMP + ADP + H(+)</text>
        <dbReference type="Rhea" id="RHEA:19129"/>
        <dbReference type="ChEBI" id="CHEBI:15378"/>
        <dbReference type="ChEBI" id="CHEBI:17748"/>
        <dbReference type="ChEBI" id="CHEBI:30616"/>
        <dbReference type="ChEBI" id="CHEBI:63528"/>
        <dbReference type="ChEBI" id="CHEBI:456216"/>
        <dbReference type="EC" id="2.7.1.21"/>
    </reaction>
</comment>
<evidence type="ECO:0000256" key="8">
    <source>
        <dbReference type="RuleBase" id="RU000544"/>
    </source>
</evidence>
<keyword evidence="3 8" id="KW-0237">DNA synthesis</keyword>
<gene>
    <name evidence="11" type="ORF">P5G52_14090</name>
</gene>
<comment type="similarity">
    <text evidence="1 9">Belongs to the thymidine kinase family.</text>
</comment>
<evidence type="ECO:0000256" key="1">
    <source>
        <dbReference type="ARBA" id="ARBA00007587"/>
    </source>
</evidence>
<dbReference type="PANTHER" id="PTHR11441">
    <property type="entry name" value="THYMIDINE KINASE"/>
    <property type="match status" value="1"/>
</dbReference>
<evidence type="ECO:0000256" key="4">
    <source>
        <dbReference type="ARBA" id="ARBA00022679"/>
    </source>
</evidence>
<feature type="region of interest" description="Disordered" evidence="10">
    <location>
        <begin position="217"/>
        <end position="262"/>
    </location>
</feature>
<dbReference type="Pfam" id="PF00265">
    <property type="entry name" value="TK"/>
    <property type="match status" value="1"/>
</dbReference>
<evidence type="ECO:0000256" key="3">
    <source>
        <dbReference type="ARBA" id="ARBA00022634"/>
    </source>
</evidence>
<organism evidence="11 12">
    <name type="scientific">Arthrobacter burdickii</name>
    <dbReference type="NCBI Taxonomy" id="3035920"/>
    <lineage>
        <taxon>Bacteria</taxon>
        <taxon>Bacillati</taxon>
        <taxon>Actinomycetota</taxon>
        <taxon>Actinomycetes</taxon>
        <taxon>Micrococcales</taxon>
        <taxon>Micrococcaceae</taxon>
        <taxon>Arthrobacter</taxon>
    </lineage>
</organism>
<dbReference type="EC" id="2.7.1.21" evidence="2 8"/>
<evidence type="ECO:0000256" key="10">
    <source>
        <dbReference type="SAM" id="MobiDB-lite"/>
    </source>
</evidence>
<protein>
    <recommendedName>
        <fullName evidence="2 8">Thymidine kinase</fullName>
        <ecNumber evidence="2 8">2.7.1.21</ecNumber>
    </recommendedName>
</protein>
<evidence type="ECO:0000256" key="2">
    <source>
        <dbReference type="ARBA" id="ARBA00012118"/>
    </source>
</evidence>
<evidence type="ECO:0000313" key="12">
    <source>
        <dbReference type="Proteomes" id="UP001174209"/>
    </source>
</evidence>
<keyword evidence="7 8" id="KW-0067">ATP-binding</keyword>
<dbReference type="GO" id="GO:0004797">
    <property type="term" value="F:thymidine kinase activity"/>
    <property type="evidence" value="ECO:0007669"/>
    <property type="project" value="UniProtKB-EC"/>
</dbReference>
<evidence type="ECO:0000256" key="7">
    <source>
        <dbReference type="ARBA" id="ARBA00022840"/>
    </source>
</evidence>
<accession>A0ABT8K3H5</accession>
<sequence length="262" mass="28929">MAELLFFSGTMDCGKSTLALQMDHNHKARGRRGVLFSSHDRAGESMISSRLGLQVPAVEVFPETDFWVELTLRQTMGARIDYVICDEAQFYTVDQIDQLARVVDEMDIDVFSFGITSDFRTRLFPGSQRLIELADRVQVLQVEALCWCGKRATHNARTVDGVMVVEGDQMVVGDVDQPLDQTLDRPFDLDAGPATGHQAGAGPAPTVGYETLCRRHHMRRQTSRTSPSLFSNEAPLPFDASPAGQLGTRGNQLQDAEPGVRS</sequence>
<reference evidence="11" key="1">
    <citation type="submission" date="2023-06" db="EMBL/GenBank/DDBJ databases">
        <title>MT1 and MT2 Draft Genomes of Novel Species.</title>
        <authorList>
            <person name="Venkateswaran K."/>
        </authorList>
    </citation>
    <scope>NUCLEOTIDE SEQUENCE</scope>
    <source>
        <strain evidence="11">IIF3SC-B10</strain>
    </source>
</reference>
<keyword evidence="5 8" id="KW-0547">Nucleotide-binding</keyword>
<dbReference type="SUPFAM" id="SSF57716">
    <property type="entry name" value="Glucocorticoid receptor-like (DNA-binding domain)"/>
    <property type="match status" value="1"/>
</dbReference>